<dbReference type="Proteomes" id="UP000790709">
    <property type="component" value="Unassembled WGS sequence"/>
</dbReference>
<proteinExistence type="predicted"/>
<protein>
    <submittedName>
        <fullName evidence="1">Mpp10 protein</fullName>
    </submittedName>
</protein>
<keyword evidence="2" id="KW-1185">Reference proteome</keyword>
<dbReference type="EMBL" id="MU266328">
    <property type="protein sequence ID" value="KAH7931008.1"/>
    <property type="molecule type" value="Genomic_DNA"/>
</dbReference>
<evidence type="ECO:0000313" key="2">
    <source>
        <dbReference type="Proteomes" id="UP000790709"/>
    </source>
</evidence>
<name>A0ACB8C095_9AGAM</name>
<reference evidence="1" key="1">
    <citation type="journal article" date="2021" name="New Phytol.">
        <title>Evolutionary innovations through gain and loss of genes in the ectomycorrhizal Boletales.</title>
        <authorList>
            <person name="Wu G."/>
            <person name="Miyauchi S."/>
            <person name="Morin E."/>
            <person name="Kuo A."/>
            <person name="Drula E."/>
            <person name="Varga T."/>
            <person name="Kohler A."/>
            <person name="Feng B."/>
            <person name="Cao Y."/>
            <person name="Lipzen A."/>
            <person name="Daum C."/>
            <person name="Hundley H."/>
            <person name="Pangilinan J."/>
            <person name="Johnson J."/>
            <person name="Barry K."/>
            <person name="LaButti K."/>
            <person name="Ng V."/>
            <person name="Ahrendt S."/>
            <person name="Min B."/>
            <person name="Choi I.G."/>
            <person name="Park H."/>
            <person name="Plett J.M."/>
            <person name="Magnuson J."/>
            <person name="Spatafora J.W."/>
            <person name="Nagy L.G."/>
            <person name="Henrissat B."/>
            <person name="Grigoriev I.V."/>
            <person name="Yang Z.L."/>
            <person name="Xu J."/>
            <person name="Martin F.M."/>
        </authorList>
    </citation>
    <scope>NUCLEOTIDE SEQUENCE</scope>
    <source>
        <strain evidence="1">KUC20120723A-06</strain>
    </source>
</reference>
<comment type="caution">
    <text evidence="1">The sequence shown here is derived from an EMBL/GenBank/DDBJ whole genome shotgun (WGS) entry which is preliminary data.</text>
</comment>
<gene>
    <name evidence="1" type="ORF">BV22DRAFT_1077665</name>
</gene>
<evidence type="ECO:0000313" key="1">
    <source>
        <dbReference type="EMBL" id="KAH7931008.1"/>
    </source>
</evidence>
<accession>A0ACB8C095</accession>
<organism evidence="1 2">
    <name type="scientific">Leucogyrophana mollusca</name>
    <dbReference type="NCBI Taxonomy" id="85980"/>
    <lineage>
        <taxon>Eukaryota</taxon>
        <taxon>Fungi</taxon>
        <taxon>Dikarya</taxon>
        <taxon>Basidiomycota</taxon>
        <taxon>Agaricomycotina</taxon>
        <taxon>Agaricomycetes</taxon>
        <taxon>Agaricomycetidae</taxon>
        <taxon>Boletales</taxon>
        <taxon>Boletales incertae sedis</taxon>
        <taxon>Leucogyrophana</taxon>
    </lineage>
</organism>
<sequence>MMASGTAELGDIQLPYELQELSSFIDVGPERLALASTELQAVALRAAKFVFDLALQTEPASRSHIEALLTTLAPAEAPKTRSQTRANAKRKRSPSPVEKVPKRIALEDTPLPSLFVDGMNEDQIWEQLDLRAARVCKTLEAAMDGEGEDAENEEEEEDADDEDLAIDGEDMMMGDALGEDFDQDSEEEDSDEGGDDGSEEEEEFAELRDESSDEDEDEGSDGDEPSSLLDVIKSKPPRGQKRKVGGHSGLDDGFFDLAAFNAETEEAEARAVSKGRLRKGADAEDSDDEDLGIDLFEPVDDVENFDEEDLEGAGEEPFYKDFFDAPSRSEKPKPLAKSSKVRFHDEVKVKNIRAIGKGLPVSAMYDEGSEEDELDDGELRGDDQEDDSEGEDDEPGFAFEHDNSQSAEDDDESEEGRATIERLKDDLFAEEEEPQTNLSAHEKRMAELRAQIIELENENVAKKDWVLMGEATSKARPHDSLLQEDLEFERAMKAVPVITEEVVQGLEERIKARISESRYDDVVRVRPMDDKPFLPSRLFELQDTKSTQSLAQIYENEYTAAQTGSTGDDRDGKLKKEHEEIGKLWDSICSKLDALCNAHYVPKQPKASISTVANVAAATLESALPTTKSASSMLAPEEIFSAPSSDLRARSELTPTEKRALRTKERKARKKTRDALDKSVDKYAKVRGVKKQKEAALKSIVKSGKGVTVVGKRSKDLGKSKGKS</sequence>